<sequence length="214" mass="23488">MSISEYPHIPVMCRSFVSLFIFVLVGLSHATTTNRDATMVMICDKLGLTFYTAAELTTIAKCIEPQFYKTPNNNTAILSVAKNCILSNSGNKALQAMSLYSNANNCLSPDSLDTVVTKLVPPIQTMTSTLVNKVKTTLSDCKKTNTQTADAKQETCLQKTYGVAKAAITLTYVDNTCKKVVNQHVSSAWWTCGKKYIPSVIKMDKYNCSKIVKA</sequence>
<feature type="chain" id="PRO_5042090732" evidence="1">
    <location>
        <begin position="31"/>
        <end position="214"/>
    </location>
</feature>
<evidence type="ECO:0000313" key="3">
    <source>
        <dbReference type="Proteomes" id="UP000827892"/>
    </source>
</evidence>
<keyword evidence="1" id="KW-0732">Signal</keyword>
<dbReference type="PANTHER" id="PTHR36161">
    <property type="entry name" value="PROTEIN CBG06377-RELATED"/>
    <property type="match status" value="1"/>
</dbReference>
<accession>A0AAE9A2A7</accession>
<dbReference type="AlphaFoldDB" id="A0AAE9A2A7"/>
<evidence type="ECO:0000313" key="2">
    <source>
        <dbReference type="EMBL" id="ULT88606.1"/>
    </source>
</evidence>
<dbReference type="PANTHER" id="PTHR36161:SF5">
    <property type="entry name" value="DUF19 DOMAIN-CONTAINING PROTEIN"/>
    <property type="match status" value="1"/>
</dbReference>
<dbReference type="EMBL" id="CP090895">
    <property type="protein sequence ID" value="ULT88606.1"/>
    <property type="molecule type" value="Genomic_DNA"/>
</dbReference>
<organism evidence="2 3">
    <name type="scientific">Caenorhabditis briggsae</name>
    <dbReference type="NCBI Taxonomy" id="6238"/>
    <lineage>
        <taxon>Eukaryota</taxon>
        <taxon>Metazoa</taxon>
        <taxon>Ecdysozoa</taxon>
        <taxon>Nematoda</taxon>
        <taxon>Chromadorea</taxon>
        <taxon>Rhabditida</taxon>
        <taxon>Rhabditina</taxon>
        <taxon>Rhabditomorpha</taxon>
        <taxon>Rhabditoidea</taxon>
        <taxon>Rhabditidae</taxon>
        <taxon>Peloderinae</taxon>
        <taxon>Caenorhabditis</taxon>
    </lineage>
</organism>
<feature type="signal peptide" evidence="1">
    <location>
        <begin position="1"/>
        <end position="30"/>
    </location>
</feature>
<proteinExistence type="predicted"/>
<gene>
    <name evidence="2" type="ORF">L3Y34_007665</name>
</gene>
<name>A0AAE9A2A7_CAEBR</name>
<protein>
    <submittedName>
        <fullName evidence="2">Uncharacterized protein</fullName>
    </submittedName>
</protein>
<reference evidence="2 3" key="1">
    <citation type="submission" date="2022-02" db="EMBL/GenBank/DDBJ databases">
        <title>Chromosome-level reference genomes for two strains of Caenorhabditis briggsae: an improved platform for comparative genomics.</title>
        <authorList>
            <person name="Stevens L."/>
            <person name="Andersen E.C."/>
        </authorList>
    </citation>
    <scope>NUCLEOTIDE SEQUENCE [LARGE SCALE GENOMIC DNA]</scope>
    <source>
        <strain evidence="2">QX1410_ONT</strain>
        <tissue evidence="2">Whole-organism</tissue>
    </source>
</reference>
<dbReference type="Proteomes" id="UP000827892">
    <property type="component" value="Chromosome V"/>
</dbReference>
<evidence type="ECO:0000256" key="1">
    <source>
        <dbReference type="SAM" id="SignalP"/>
    </source>
</evidence>